<organism evidence="2 3">
    <name type="scientific">Glonium stellatum</name>
    <dbReference type="NCBI Taxonomy" id="574774"/>
    <lineage>
        <taxon>Eukaryota</taxon>
        <taxon>Fungi</taxon>
        <taxon>Dikarya</taxon>
        <taxon>Ascomycota</taxon>
        <taxon>Pezizomycotina</taxon>
        <taxon>Dothideomycetes</taxon>
        <taxon>Pleosporomycetidae</taxon>
        <taxon>Gloniales</taxon>
        <taxon>Gloniaceae</taxon>
        <taxon>Glonium</taxon>
    </lineage>
</organism>
<sequence>MDNKLTVKEVIRVMEQQHDFEATEREYKFFLKNWGIKKYHSENKKDKEILEAIRYKGLRGVKLGGLDKVTGKSPISEVSDNPAVLLTTLPTTDELDATMTENPKSLCITRPHEFAQFPHTALGTGLRF</sequence>
<dbReference type="OrthoDB" id="5308957at2759"/>
<proteinExistence type="predicted"/>
<evidence type="ECO:0000259" key="1">
    <source>
        <dbReference type="Pfam" id="PF14420"/>
    </source>
</evidence>
<keyword evidence="3" id="KW-1185">Reference proteome</keyword>
<feature type="domain" description="Clr5" evidence="1">
    <location>
        <begin position="1"/>
        <end position="38"/>
    </location>
</feature>
<name>A0A8E2EN54_9PEZI</name>
<evidence type="ECO:0000313" key="2">
    <source>
        <dbReference type="EMBL" id="OCL01735.1"/>
    </source>
</evidence>
<dbReference type="AlphaFoldDB" id="A0A8E2EN54"/>
<dbReference type="EMBL" id="KV751086">
    <property type="protein sequence ID" value="OCL01735.1"/>
    <property type="molecule type" value="Genomic_DNA"/>
</dbReference>
<evidence type="ECO:0000313" key="3">
    <source>
        <dbReference type="Proteomes" id="UP000250140"/>
    </source>
</evidence>
<dbReference type="InterPro" id="IPR025676">
    <property type="entry name" value="Clr5_dom"/>
</dbReference>
<gene>
    <name evidence="2" type="ORF">AOQ84DRAFT_383423</name>
</gene>
<dbReference type="Proteomes" id="UP000250140">
    <property type="component" value="Unassembled WGS sequence"/>
</dbReference>
<accession>A0A8E2EN54</accession>
<protein>
    <recommendedName>
        <fullName evidence="1">Clr5 domain-containing protein</fullName>
    </recommendedName>
</protein>
<dbReference type="Pfam" id="PF14420">
    <property type="entry name" value="Clr5"/>
    <property type="match status" value="1"/>
</dbReference>
<reference evidence="2 3" key="1">
    <citation type="journal article" date="2016" name="Nat. Commun.">
        <title>Ectomycorrhizal ecology is imprinted in the genome of the dominant symbiotic fungus Cenococcum geophilum.</title>
        <authorList>
            <consortium name="DOE Joint Genome Institute"/>
            <person name="Peter M."/>
            <person name="Kohler A."/>
            <person name="Ohm R.A."/>
            <person name="Kuo A."/>
            <person name="Krutzmann J."/>
            <person name="Morin E."/>
            <person name="Arend M."/>
            <person name="Barry K.W."/>
            <person name="Binder M."/>
            <person name="Choi C."/>
            <person name="Clum A."/>
            <person name="Copeland A."/>
            <person name="Grisel N."/>
            <person name="Haridas S."/>
            <person name="Kipfer T."/>
            <person name="LaButti K."/>
            <person name="Lindquist E."/>
            <person name="Lipzen A."/>
            <person name="Maire R."/>
            <person name="Meier B."/>
            <person name="Mihaltcheva S."/>
            <person name="Molinier V."/>
            <person name="Murat C."/>
            <person name="Poggeler S."/>
            <person name="Quandt C.A."/>
            <person name="Sperisen C."/>
            <person name="Tritt A."/>
            <person name="Tisserant E."/>
            <person name="Crous P.W."/>
            <person name="Henrissat B."/>
            <person name="Nehls U."/>
            <person name="Egli S."/>
            <person name="Spatafora J.W."/>
            <person name="Grigoriev I.V."/>
            <person name="Martin F.M."/>
        </authorList>
    </citation>
    <scope>NUCLEOTIDE SEQUENCE [LARGE SCALE GENOMIC DNA]</scope>
    <source>
        <strain evidence="2 3">CBS 207.34</strain>
    </source>
</reference>